<dbReference type="EMBL" id="MU857606">
    <property type="protein sequence ID" value="KAK4251294.1"/>
    <property type="molecule type" value="Genomic_DNA"/>
</dbReference>
<accession>A0AAN7CZL7</accession>
<organism evidence="1 2">
    <name type="scientific">Corynascus novoguineensis</name>
    <dbReference type="NCBI Taxonomy" id="1126955"/>
    <lineage>
        <taxon>Eukaryota</taxon>
        <taxon>Fungi</taxon>
        <taxon>Dikarya</taxon>
        <taxon>Ascomycota</taxon>
        <taxon>Pezizomycotina</taxon>
        <taxon>Sordariomycetes</taxon>
        <taxon>Sordariomycetidae</taxon>
        <taxon>Sordariales</taxon>
        <taxon>Chaetomiaceae</taxon>
        <taxon>Corynascus</taxon>
    </lineage>
</organism>
<gene>
    <name evidence="1" type="ORF">C7999DRAFT_28024</name>
</gene>
<evidence type="ECO:0000313" key="1">
    <source>
        <dbReference type="EMBL" id="KAK4251294.1"/>
    </source>
</evidence>
<protein>
    <submittedName>
        <fullName evidence="1">Uncharacterized protein</fullName>
    </submittedName>
</protein>
<keyword evidence="2" id="KW-1185">Reference proteome</keyword>
<dbReference type="AlphaFoldDB" id="A0AAN7CZL7"/>
<dbReference type="Proteomes" id="UP001303647">
    <property type="component" value="Unassembled WGS sequence"/>
</dbReference>
<proteinExistence type="predicted"/>
<reference evidence="1" key="1">
    <citation type="journal article" date="2023" name="Mol. Phylogenet. Evol.">
        <title>Genome-scale phylogeny and comparative genomics of the fungal order Sordariales.</title>
        <authorList>
            <person name="Hensen N."/>
            <person name="Bonometti L."/>
            <person name="Westerberg I."/>
            <person name="Brannstrom I.O."/>
            <person name="Guillou S."/>
            <person name="Cros-Aarteil S."/>
            <person name="Calhoun S."/>
            <person name="Haridas S."/>
            <person name="Kuo A."/>
            <person name="Mondo S."/>
            <person name="Pangilinan J."/>
            <person name="Riley R."/>
            <person name="LaButti K."/>
            <person name="Andreopoulos B."/>
            <person name="Lipzen A."/>
            <person name="Chen C."/>
            <person name="Yan M."/>
            <person name="Daum C."/>
            <person name="Ng V."/>
            <person name="Clum A."/>
            <person name="Steindorff A."/>
            <person name="Ohm R.A."/>
            <person name="Martin F."/>
            <person name="Silar P."/>
            <person name="Natvig D.O."/>
            <person name="Lalanne C."/>
            <person name="Gautier V."/>
            <person name="Ament-Velasquez S.L."/>
            <person name="Kruys A."/>
            <person name="Hutchinson M.I."/>
            <person name="Powell A.J."/>
            <person name="Barry K."/>
            <person name="Miller A.N."/>
            <person name="Grigoriev I.V."/>
            <person name="Debuchy R."/>
            <person name="Gladieux P."/>
            <person name="Hiltunen Thoren M."/>
            <person name="Johannesson H."/>
        </authorList>
    </citation>
    <scope>NUCLEOTIDE SEQUENCE</scope>
    <source>
        <strain evidence="1">CBS 359.72</strain>
    </source>
</reference>
<evidence type="ECO:0000313" key="2">
    <source>
        <dbReference type="Proteomes" id="UP001303647"/>
    </source>
</evidence>
<name>A0AAN7CZL7_9PEZI</name>
<comment type="caution">
    <text evidence="1">The sequence shown here is derived from an EMBL/GenBank/DDBJ whole genome shotgun (WGS) entry which is preliminary data.</text>
</comment>
<sequence length="251" mass="28199">MDRDFGVIIEKLAEAAKPLLDAPGHRQSAWGRLQCDHATYILCSFWDDIEAVSVFQVSAAAPIMMRNLAILADTPDAPVVLTTVNFGGSLDSQTILRHHTQIRRVYFPTPVLDGARTAMRRLPGLVYRYGIGISGQNCIGGDSKRAYYRDPAVGWCVGEERLGGSAGEKMATTKQWDGQECDEFVCIMFWRDKERERRFLVEERLPVTVPGSEPGTEVWVRDMSLIEEWEGKLEEAGAVGWEDEYVDFHVV</sequence>
<reference evidence="1" key="2">
    <citation type="submission" date="2023-05" db="EMBL/GenBank/DDBJ databases">
        <authorList>
            <consortium name="Lawrence Berkeley National Laboratory"/>
            <person name="Steindorff A."/>
            <person name="Hensen N."/>
            <person name="Bonometti L."/>
            <person name="Westerberg I."/>
            <person name="Brannstrom I.O."/>
            <person name="Guillou S."/>
            <person name="Cros-Aarteil S."/>
            <person name="Calhoun S."/>
            <person name="Haridas S."/>
            <person name="Kuo A."/>
            <person name="Mondo S."/>
            <person name="Pangilinan J."/>
            <person name="Riley R."/>
            <person name="Labutti K."/>
            <person name="Andreopoulos B."/>
            <person name="Lipzen A."/>
            <person name="Chen C."/>
            <person name="Yanf M."/>
            <person name="Daum C."/>
            <person name="Ng V."/>
            <person name="Clum A."/>
            <person name="Ohm R."/>
            <person name="Martin F."/>
            <person name="Silar P."/>
            <person name="Natvig D."/>
            <person name="Lalanne C."/>
            <person name="Gautier V."/>
            <person name="Ament-Velasquez S.L."/>
            <person name="Kruys A."/>
            <person name="Hutchinson M.I."/>
            <person name="Powell A.J."/>
            <person name="Barry K."/>
            <person name="Miller A.N."/>
            <person name="Grigoriev I.V."/>
            <person name="Debuchy R."/>
            <person name="Gladieux P."/>
            <person name="Thoren M.H."/>
            <person name="Johannesson H."/>
        </authorList>
    </citation>
    <scope>NUCLEOTIDE SEQUENCE</scope>
    <source>
        <strain evidence="1">CBS 359.72</strain>
    </source>
</reference>